<dbReference type="EMBL" id="LAZR01000128">
    <property type="protein sequence ID" value="KKN88460.1"/>
    <property type="molecule type" value="Genomic_DNA"/>
</dbReference>
<comment type="caution">
    <text evidence="8">The sequence shown here is derived from an EMBL/GenBank/DDBJ whole genome shotgun (WGS) entry which is preliminary data.</text>
</comment>
<dbReference type="Pfam" id="PF06271">
    <property type="entry name" value="RDD"/>
    <property type="match status" value="1"/>
</dbReference>
<gene>
    <name evidence="8" type="ORF">LCGC14_0247570</name>
</gene>
<name>A0A0F9U5F4_9ZZZZ</name>
<evidence type="ECO:0000256" key="5">
    <source>
        <dbReference type="ARBA" id="ARBA00023136"/>
    </source>
</evidence>
<keyword evidence="5 6" id="KW-0472">Membrane</keyword>
<sequence length="159" mass="17871">MQTATQVRYVGFWQRTLASLIDTLWMMLLITPLLVYFYGWEYFDPYQSPPVDGLADIVLTWVLPAIAVIIFWRAKQATPGKMAVHARVVDARTLQPPGTGQLVIRYLGYFIATIPFGLGLLWVAFDARKQGWHDKLAGTVVIYNKPGNSTLDTLAEGHS</sequence>
<protein>
    <recommendedName>
        <fullName evidence="7">RDD domain-containing protein</fullName>
    </recommendedName>
</protein>
<keyword evidence="4 6" id="KW-1133">Transmembrane helix</keyword>
<reference evidence="8" key="1">
    <citation type="journal article" date="2015" name="Nature">
        <title>Complex archaea that bridge the gap between prokaryotes and eukaryotes.</title>
        <authorList>
            <person name="Spang A."/>
            <person name="Saw J.H."/>
            <person name="Jorgensen S.L."/>
            <person name="Zaremba-Niedzwiedzka K."/>
            <person name="Martijn J."/>
            <person name="Lind A.E."/>
            <person name="van Eijk R."/>
            <person name="Schleper C."/>
            <person name="Guy L."/>
            <person name="Ettema T.J."/>
        </authorList>
    </citation>
    <scope>NUCLEOTIDE SEQUENCE</scope>
</reference>
<evidence type="ECO:0000256" key="2">
    <source>
        <dbReference type="ARBA" id="ARBA00022475"/>
    </source>
</evidence>
<dbReference type="GO" id="GO:0005886">
    <property type="term" value="C:plasma membrane"/>
    <property type="evidence" value="ECO:0007669"/>
    <property type="project" value="UniProtKB-SubCell"/>
</dbReference>
<dbReference type="InterPro" id="IPR010432">
    <property type="entry name" value="RDD"/>
</dbReference>
<feature type="domain" description="RDD" evidence="7">
    <location>
        <begin position="9"/>
        <end position="138"/>
    </location>
</feature>
<evidence type="ECO:0000256" key="6">
    <source>
        <dbReference type="SAM" id="Phobius"/>
    </source>
</evidence>
<keyword evidence="2" id="KW-1003">Cell membrane</keyword>
<evidence type="ECO:0000256" key="3">
    <source>
        <dbReference type="ARBA" id="ARBA00022692"/>
    </source>
</evidence>
<comment type="subcellular location">
    <subcellularLocation>
        <location evidence="1">Cell membrane</location>
        <topology evidence="1">Multi-pass membrane protein</topology>
    </subcellularLocation>
</comment>
<keyword evidence="3 6" id="KW-0812">Transmembrane</keyword>
<evidence type="ECO:0000259" key="7">
    <source>
        <dbReference type="Pfam" id="PF06271"/>
    </source>
</evidence>
<feature type="transmembrane region" description="Helical" evidence="6">
    <location>
        <begin position="51"/>
        <end position="72"/>
    </location>
</feature>
<dbReference type="PANTHER" id="PTHR36115:SF4">
    <property type="entry name" value="MEMBRANE PROTEIN"/>
    <property type="match status" value="1"/>
</dbReference>
<proteinExistence type="predicted"/>
<evidence type="ECO:0000256" key="4">
    <source>
        <dbReference type="ARBA" id="ARBA00022989"/>
    </source>
</evidence>
<dbReference type="PANTHER" id="PTHR36115">
    <property type="entry name" value="PROLINE-RICH ANTIGEN HOMOLOG-RELATED"/>
    <property type="match status" value="1"/>
</dbReference>
<organism evidence="8">
    <name type="scientific">marine sediment metagenome</name>
    <dbReference type="NCBI Taxonomy" id="412755"/>
    <lineage>
        <taxon>unclassified sequences</taxon>
        <taxon>metagenomes</taxon>
        <taxon>ecological metagenomes</taxon>
    </lineage>
</organism>
<feature type="transmembrane region" description="Helical" evidence="6">
    <location>
        <begin position="106"/>
        <end position="125"/>
    </location>
</feature>
<evidence type="ECO:0000256" key="1">
    <source>
        <dbReference type="ARBA" id="ARBA00004651"/>
    </source>
</evidence>
<feature type="transmembrane region" description="Helical" evidence="6">
    <location>
        <begin position="20"/>
        <end position="39"/>
    </location>
</feature>
<dbReference type="AlphaFoldDB" id="A0A0F9U5F4"/>
<accession>A0A0F9U5F4</accession>
<evidence type="ECO:0000313" key="8">
    <source>
        <dbReference type="EMBL" id="KKN88460.1"/>
    </source>
</evidence>
<dbReference type="InterPro" id="IPR051791">
    <property type="entry name" value="Pra-immunoreactive"/>
</dbReference>